<reference evidence="1" key="1">
    <citation type="submission" date="2019-12" db="EMBL/GenBank/DDBJ databases">
        <title>An insight into the sialome of adult female Ixodes ricinus ticks feeding for 6 days.</title>
        <authorList>
            <person name="Perner J."/>
            <person name="Ribeiro J.M.C."/>
        </authorList>
    </citation>
    <scope>NUCLEOTIDE SEQUENCE</scope>
    <source>
        <strain evidence="1">Semi-engorged</strain>
        <tissue evidence="1">Salivary glands</tissue>
    </source>
</reference>
<dbReference type="AlphaFoldDB" id="A0A6B0U3W7"/>
<evidence type="ECO:0000313" key="1">
    <source>
        <dbReference type="EMBL" id="MXU83235.1"/>
    </source>
</evidence>
<sequence length="74" mass="8707">MHFRVAMESHYILTHLYIFLFLSAAHPHITKYYAYMSMRLPPAEFIREAHALTPKLYVRESSLPAVENRTQCPV</sequence>
<proteinExistence type="predicted"/>
<name>A0A6B0U3W7_IXORI</name>
<protein>
    <submittedName>
        <fullName evidence="1">Putative secreted protein</fullName>
    </submittedName>
</protein>
<accession>A0A6B0U3W7</accession>
<dbReference type="EMBL" id="GIFC01001152">
    <property type="protein sequence ID" value="MXU83235.1"/>
    <property type="molecule type" value="Transcribed_RNA"/>
</dbReference>
<organism evidence="1">
    <name type="scientific">Ixodes ricinus</name>
    <name type="common">Common tick</name>
    <name type="synonym">Acarus ricinus</name>
    <dbReference type="NCBI Taxonomy" id="34613"/>
    <lineage>
        <taxon>Eukaryota</taxon>
        <taxon>Metazoa</taxon>
        <taxon>Ecdysozoa</taxon>
        <taxon>Arthropoda</taxon>
        <taxon>Chelicerata</taxon>
        <taxon>Arachnida</taxon>
        <taxon>Acari</taxon>
        <taxon>Parasitiformes</taxon>
        <taxon>Ixodida</taxon>
        <taxon>Ixodoidea</taxon>
        <taxon>Ixodidae</taxon>
        <taxon>Ixodinae</taxon>
        <taxon>Ixodes</taxon>
    </lineage>
</organism>